<organism evidence="2">
    <name type="scientific">Utricularia reniformis</name>
    <dbReference type="NCBI Taxonomy" id="192314"/>
    <lineage>
        <taxon>Eukaryota</taxon>
        <taxon>Viridiplantae</taxon>
        <taxon>Streptophyta</taxon>
        <taxon>Embryophyta</taxon>
        <taxon>Tracheophyta</taxon>
        <taxon>Spermatophyta</taxon>
        <taxon>Magnoliopsida</taxon>
        <taxon>eudicotyledons</taxon>
        <taxon>Gunneridae</taxon>
        <taxon>Pentapetalae</taxon>
        <taxon>asterids</taxon>
        <taxon>lamiids</taxon>
        <taxon>Lamiales</taxon>
        <taxon>Lentibulariaceae</taxon>
        <taxon>Utricularia</taxon>
    </lineage>
</organism>
<keyword evidence="1" id="KW-0812">Transmembrane</keyword>
<keyword evidence="2" id="KW-0496">Mitochondrion</keyword>
<geneLocation type="mitochondrion" evidence="2"/>
<feature type="transmembrane region" description="Helical" evidence="1">
    <location>
        <begin position="17"/>
        <end position="34"/>
    </location>
</feature>
<evidence type="ECO:0000313" key="2">
    <source>
        <dbReference type="EMBL" id="ART30434.1"/>
    </source>
</evidence>
<protein>
    <submittedName>
        <fullName evidence="2">Uncharacterized protein</fullName>
    </submittedName>
</protein>
<name>A0A1Y0AZ66_9LAMI</name>
<reference evidence="2" key="1">
    <citation type="submission" date="2017-03" db="EMBL/GenBank/DDBJ databases">
        <title>The mitochondrial genome of the carnivorous plant Utricularia reniformis (Lentibulariaceae): structure, comparative analysis and evolutionary landmarks.</title>
        <authorList>
            <person name="Silva S.R."/>
            <person name="Alvarenga D.O."/>
            <person name="Michael T.P."/>
            <person name="Miranda V.F.O."/>
            <person name="Varani A.M."/>
        </authorList>
    </citation>
    <scope>NUCLEOTIDE SEQUENCE</scope>
</reference>
<proteinExistence type="predicted"/>
<accession>A0A1Y0AZ66</accession>
<gene>
    <name evidence="2" type="ORF">AEK19_MT2132</name>
</gene>
<dbReference type="AlphaFoldDB" id="A0A1Y0AZ66"/>
<sequence>MLTPIYYFIELIDWRTLIYNSIILTGQIRFFLIMRRVSTLEKKTWVVSSRHGRAKHSFPPSSLSCSFHYRVTHWV</sequence>
<dbReference type="EMBL" id="KY774314">
    <property type="protein sequence ID" value="ART30434.1"/>
    <property type="molecule type" value="Genomic_DNA"/>
</dbReference>
<keyword evidence="1" id="KW-0472">Membrane</keyword>
<evidence type="ECO:0000256" key="1">
    <source>
        <dbReference type="SAM" id="Phobius"/>
    </source>
</evidence>
<keyword evidence="1" id="KW-1133">Transmembrane helix</keyword>